<proteinExistence type="predicted"/>
<dbReference type="OrthoDB" id="6751829at2759"/>
<gene>
    <name evidence="2" type="ORF">GWI33_001486</name>
</gene>
<protein>
    <recommendedName>
        <fullName evidence="4">Carboxypeptidase inhibitor</fullName>
    </recommendedName>
</protein>
<name>A0A834MK29_RHYFE</name>
<evidence type="ECO:0000313" key="3">
    <source>
        <dbReference type="Proteomes" id="UP000625711"/>
    </source>
</evidence>
<dbReference type="Proteomes" id="UP000625711">
    <property type="component" value="Unassembled WGS sequence"/>
</dbReference>
<organism evidence="2 3">
    <name type="scientific">Rhynchophorus ferrugineus</name>
    <name type="common">Red palm weevil</name>
    <name type="synonym">Curculio ferrugineus</name>
    <dbReference type="NCBI Taxonomy" id="354439"/>
    <lineage>
        <taxon>Eukaryota</taxon>
        <taxon>Metazoa</taxon>
        <taxon>Ecdysozoa</taxon>
        <taxon>Arthropoda</taxon>
        <taxon>Hexapoda</taxon>
        <taxon>Insecta</taxon>
        <taxon>Pterygota</taxon>
        <taxon>Neoptera</taxon>
        <taxon>Endopterygota</taxon>
        <taxon>Coleoptera</taxon>
        <taxon>Polyphaga</taxon>
        <taxon>Cucujiformia</taxon>
        <taxon>Curculionidae</taxon>
        <taxon>Dryophthorinae</taxon>
        <taxon>Rhynchophorus</taxon>
    </lineage>
</organism>
<evidence type="ECO:0000256" key="1">
    <source>
        <dbReference type="SAM" id="SignalP"/>
    </source>
</evidence>
<dbReference type="EMBL" id="JAACXV010000140">
    <property type="protein sequence ID" value="KAF7283080.1"/>
    <property type="molecule type" value="Genomic_DNA"/>
</dbReference>
<evidence type="ECO:0008006" key="4">
    <source>
        <dbReference type="Google" id="ProtNLM"/>
    </source>
</evidence>
<evidence type="ECO:0000313" key="2">
    <source>
        <dbReference type="EMBL" id="KAF7283080.1"/>
    </source>
</evidence>
<accession>A0A834MK29</accession>
<feature type="chain" id="PRO_5032970668" description="Carboxypeptidase inhibitor" evidence="1">
    <location>
        <begin position="17"/>
        <end position="107"/>
    </location>
</feature>
<feature type="signal peptide" evidence="1">
    <location>
        <begin position="1"/>
        <end position="16"/>
    </location>
</feature>
<reference evidence="2" key="1">
    <citation type="submission" date="2020-08" db="EMBL/GenBank/DDBJ databases">
        <title>Genome sequencing and assembly of the red palm weevil Rhynchophorus ferrugineus.</title>
        <authorList>
            <person name="Dias G.B."/>
            <person name="Bergman C.M."/>
            <person name="Manee M."/>
        </authorList>
    </citation>
    <scope>NUCLEOTIDE SEQUENCE</scope>
    <source>
        <strain evidence="2">AA-2017</strain>
        <tissue evidence="2">Whole larva</tissue>
    </source>
</reference>
<keyword evidence="3" id="KW-1185">Reference proteome</keyword>
<comment type="caution">
    <text evidence="2">The sequence shown here is derived from an EMBL/GenBank/DDBJ whole genome shotgun (WGS) entry which is preliminary data.</text>
</comment>
<keyword evidence="1" id="KW-0732">Signal</keyword>
<sequence length="107" mass="11367">MKALIVFAVLFASVYGELESNFYSEDSCTAKGGSCVLEKECPGPLEDGISSLCSGQKSDGAVCCTKIKLEDVNCYQSHNECRGNCPEALSLGRKGCPKDSVCCVLVK</sequence>
<dbReference type="AlphaFoldDB" id="A0A834MK29"/>